<dbReference type="SUPFAM" id="SSF52833">
    <property type="entry name" value="Thioredoxin-like"/>
    <property type="match status" value="1"/>
</dbReference>
<sequence>MHKDYQRVLFVGPGLNSGALGEAFRRELHQLRGNDASTRVIDTLDGFDSLWAAFDEPLPENGAALLVVDLEPSSDGAYLDWLRDELGRLARAHPQAPQPWVTAQALGRRGLDAAQACASIGQRERHLPCDKVNAVASDPDWSRVPPHARQVFLCTGPRCVRRGALALWKTLRRELLRLEHLETPGGVLLTRTACQFPCNLGPLLTVHPDGCWYRVRDDGEVLRLVQQHLVQGEPVAQLQIPTPYGGPAHA</sequence>
<reference evidence="2" key="1">
    <citation type="submission" date="2016-10" db="EMBL/GenBank/DDBJ databases">
        <authorList>
            <person name="Varghese N."/>
            <person name="Submissions S."/>
        </authorList>
    </citation>
    <scope>NUCLEOTIDE SEQUENCE [LARGE SCALE GENOMIC DNA]</scope>
    <source>
        <strain evidence="2">DSM 9751</strain>
    </source>
</reference>
<gene>
    <name evidence="1" type="ORF">SAMN05216178_3769</name>
</gene>
<evidence type="ECO:0000313" key="1">
    <source>
        <dbReference type="EMBL" id="SEC18906.1"/>
    </source>
</evidence>
<dbReference type="Gene3D" id="3.40.30.10">
    <property type="entry name" value="Glutaredoxin"/>
    <property type="match status" value="1"/>
</dbReference>
<dbReference type="RefSeq" id="WP_092315968.1">
    <property type="nucleotide sequence ID" value="NZ_FNTJ01000001.1"/>
</dbReference>
<name>A0A1H4QGX5_9PSED</name>
<proteinExistence type="predicted"/>
<dbReference type="EMBL" id="FNTJ01000001">
    <property type="protein sequence ID" value="SEC18906.1"/>
    <property type="molecule type" value="Genomic_DNA"/>
</dbReference>
<dbReference type="InterPro" id="IPR036249">
    <property type="entry name" value="Thioredoxin-like_sf"/>
</dbReference>
<keyword evidence="2" id="KW-1185">Reference proteome</keyword>
<dbReference type="AlphaFoldDB" id="A0A1H4QGX5"/>
<dbReference type="Proteomes" id="UP000198982">
    <property type="component" value="Unassembled WGS sequence"/>
</dbReference>
<evidence type="ECO:0000313" key="2">
    <source>
        <dbReference type="Proteomes" id="UP000198982"/>
    </source>
</evidence>
<organism evidence="1 2">
    <name type="scientific">Pseudomonas saponiphila</name>
    <dbReference type="NCBI Taxonomy" id="556534"/>
    <lineage>
        <taxon>Bacteria</taxon>
        <taxon>Pseudomonadati</taxon>
        <taxon>Pseudomonadota</taxon>
        <taxon>Gammaproteobacteria</taxon>
        <taxon>Pseudomonadales</taxon>
        <taxon>Pseudomonadaceae</taxon>
        <taxon>Pseudomonas</taxon>
    </lineage>
</organism>
<accession>A0A1H4QGX5</accession>
<dbReference type="CDD" id="cd02980">
    <property type="entry name" value="TRX_Fd_family"/>
    <property type="match status" value="1"/>
</dbReference>
<protein>
    <submittedName>
        <fullName evidence="1">(2Fe-2S) ferredoxin</fullName>
    </submittedName>
</protein>